<dbReference type="OrthoDB" id="4505768at2759"/>
<dbReference type="AlphaFoldDB" id="A0A2J5HCD3"/>
<feature type="non-terminal residue" evidence="1">
    <location>
        <position position="89"/>
    </location>
</feature>
<proteinExistence type="predicted"/>
<name>A0A2J5HCD3_9EURO</name>
<evidence type="ECO:0000313" key="1">
    <source>
        <dbReference type="EMBL" id="PLN74331.1"/>
    </source>
</evidence>
<keyword evidence="2" id="KW-1185">Reference proteome</keyword>
<protein>
    <submittedName>
        <fullName evidence="1">Uncharacterized protein</fullName>
    </submittedName>
</protein>
<evidence type="ECO:0000313" key="2">
    <source>
        <dbReference type="Proteomes" id="UP000235023"/>
    </source>
</evidence>
<reference evidence="2" key="1">
    <citation type="submission" date="2017-12" db="EMBL/GenBank/DDBJ databases">
        <authorList>
            <consortium name="DOE Joint Genome Institute"/>
            <person name="Mondo S.J."/>
            <person name="Kjaerbolling I."/>
            <person name="Vesth T.C."/>
            <person name="Frisvad J.C."/>
            <person name="Nybo J.L."/>
            <person name="Theobald S."/>
            <person name="Kuo A."/>
            <person name="Bowyer P."/>
            <person name="Matsuda Y."/>
            <person name="Lyhne E.K."/>
            <person name="Kogle M.E."/>
            <person name="Clum A."/>
            <person name="Lipzen A."/>
            <person name="Salamov A."/>
            <person name="Ngan C.Y."/>
            <person name="Daum C."/>
            <person name="Chiniquy J."/>
            <person name="Barry K."/>
            <person name="LaButti K."/>
            <person name="Haridas S."/>
            <person name="Simmons B.A."/>
            <person name="Magnuson J.K."/>
            <person name="Mortensen U.H."/>
            <person name="Larsen T.O."/>
            <person name="Grigoriev I.V."/>
            <person name="Baker S.E."/>
            <person name="Andersen M.R."/>
            <person name="Nordberg H.P."/>
            <person name="Cantor M.N."/>
            <person name="Hua S.X."/>
        </authorList>
    </citation>
    <scope>NUCLEOTIDE SEQUENCE [LARGE SCALE GENOMIC DNA]</scope>
    <source>
        <strain evidence="2">IBT 19404</strain>
    </source>
</reference>
<accession>A0A2J5HCD3</accession>
<gene>
    <name evidence="1" type="ORF">BDW42DRAFT_182193</name>
</gene>
<dbReference type="Proteomes" id="UP000235023">
    <property type="component" value="Unassembled WGS sequence"/>
</dbReference>
<dbReference type="EMBL" id="KZ559741">
    <property type="protein sequence ID" value="PLN74331.1"/>
    <property type="molecule type" value="Genomic_DNA"/>
</dbReference>
<organism evidence="1 2">
    <name type="scientific">Aspergillus taichungensis</name>
    <dbReference type="NCBI Taxonomy" id="482145"/>
    <lineage>
        <taxon>Eukaryota</taxon>
        <taxon>Fungi</taxon>
        <taxon>Dikarya</taxon>
        <taxon>Ascomycota</taxon>
        <taxon>Pezizomycotina</taxon>
        <taxon>Eurotiomycetes</taxon>
        <taxon>Eurotiomycetidae</taxon>
        <taxon>Eurotiales</taxon>
        <taxon>Aspergillaceae</taxon>
        <taxon>Aspergillus</taxon>
        <taxon>Aspergillus subgen. Circumdati</taxon>
    </lineage>
</organism>
<sequence>MTDQIFYYSSSFQILICRTCKHGVWPSELSTHLSHTHHFSKKAISGYINEISQWPALIQDPYELTLPQVLTQPVPILDIYYDGIQCQQS</sequence>
<dbReference type="InterPro" id="IPR022698">
    <property type="entry name" value="OrsD"/>
</dbReference>
<dbReference type="Pfam" id="PF12013">
    <property type="entry name" value="OrsD"/>
    <property type="match status" value="1"/>
</dbReference>